<proteinExistence type="predicted"/>
<comment type="caution">
    <text evidence="3">The sequence shown here is derived from an EMBL/GenBank/DDBJ whole genome shotgun (WGS) entry which is preliminary data.</text>
</comment>
<reference evidence="3 4" key="1">
    <citation type="journal article" date="2017" name="Front. Microbiol.">
        <title>Genomics reveals a unique clone of Burkholderia cenocepacia harbouring an actively excising novel genomic island.</title>
        <authorList>
            <person name="Patil P."/>
            <person name="Mali S."/>
            <person name="Midha S."/>
            <person name="Gautam V."/>
            <person name="Dash L."/>
            <person name="Kumar S."/>
            <person name="Shastri J."/>
            <person name="Singhal L."/>
            <person name="Patil P.B."/>
        </authorList>
    </citation>
    <scope>NUCLEOTIDE SEQUENCE [LARGE SCALE GENOMIC DNA]</scope>
    <source>
        <strain evidence="3 4">BC-19</strain>
    </source>
</reference>
<evidence type="ECO:0000313" key="3">
    <source>
        <dbReference type="EMBL" id="MCW3714273.1"/>
    </source>
</evidence>
<dbReference type="NCBIfam" id="TIGR02293">
    <property type="entry name" value="TAS_TIGR02293"/>
    <property type="match status" value="1"/>
</dbReference>
<gene>
    <name evidence="3" type="ORF">UE95_023600</name>
</gene>
<dbReference type="Proteomes" id="UP000191686">
    <property type="component" value="Unassembled WGS sequence"/>
</dbReference>
<feature type="domain" description="Antitoxin Xre-like helix-turn-helix" evidence="2">
    <location>
        <begin position="25"/>
        <end position="85"/>
    </location>
</feature>
<dbReference type="Pfam" id="PF20432">
    <property type="entry name" value="Xre-like-HTH"/>
    <property type="match status" value="1"/>
</dbReference>
<dbReference type="Pfam" id="PF09722">
    <property type="entry name" value="Xre_MbcA_ParS_C"/>
    <property type="match status" value="1"/>
</dbReference>
<evidence type="ECO:0000259" key="1">
    <source>
        <dbReference type="Pfam" id="PF09722"/>
    </source>
</evidence>
<accession>A0ABD4UIU5</accession>
<reference evidence="3 4" key="2">
    <citation type="journal article" date="2017" name="Front. Microbiol.">
        <title>Genomics Reveals a Unique Clone of Burkholderia cenocepacia Harboring an Actively Excising Novel Genomic Island.</title>
        <authorList>
            <person name="Patil P.P."/>
            <person name="Mali S."/>
            <person name="Midha S."/>
            <person name="Gautam V."/>
            <person name="Dash L."/>
            <person name="Kumar S."/>
            <person name="Shastri J."/>
            <person name="Singhal L."/>
            <person name="Patil P.B."/>
        </authorList>
    </citation>
    <scope>NUCLEOTIDE SEQUENCE [LARGE SCALE GENOMIC DNA]</scope>
    <source>
        <strain evidence="3 4">BC-19</strain>
    </source>
</reference>
<dbReference type="EMBL" id="JYMX02000020">
    <property type="protein sequence ID" value="MCW3714273.1"/>
    <property type="molecule type" value="Genomic_DNA"/>
</dbReference>
<feature type="domain" description="Antitoxin Xre/MbcA/ParS-like toxin-binding" evidence="1">
    <location>
        <begin position="89"/>
        <end position="139"/>
    </location>
</feature>
<organism evidence="3 4">
    <name type="scientific">Burkholderia cenocepacia</name>
    <dbReference type="NCBI Taxonomy" id="95486"/>
    <lineage>
        <taxon>Bacteria</taxon>
        <taxon>Pseudomonadati</taxon>
        <taxon>Pseudomonadota</taxon>
        <taxon>Betaproteobacteria</taxon>
        <taxon>Burkholderiales</taxon>
        <taxon>Burkholderiaceae</taxon>
        <taxon>Burkholderia</taxon>
        <taxon>Burkholderia cepacia complex</taxon>
    </lineage>
</organism>
<dbReference type="AlphaFoldDB" id="A0ABD4UIU5"/>
<name>A0ABD4UIU5_9BURK</name>
<evidence type="ECO:0000259" key="2">
    <source>
        <dbReference type="Pfam" id="PF20432"/>
    </source>
</evidence>
<evidence type="ECO:0000313" key="4">
    <source>
        <dbReference type="Proteomes" id="UP000191686"/>
    </source>
</evidence>
<dbReference type="InterPro" id="IPR024467">
    <property type="entry name" value="Xre/MbcA/ParS-like_toxin-bd"/>
</dbReference>
<sequence length="142" mass="15750">MMQVPLEVIAAVMELVPVPCSLIELEARVSEGLPASALLVCVESVTVSVKVQRTLLAQISSKVIYRRDMRQLTRDESEKTERLARVLAAALHIWGNLSDARQYLATPHMLLNGQTPLDVVLTELGALRVEELLWTLFYGLPA</sequence>
<protein>
    <submittedName>
        <fullName evidence="3">DUF2384 domain-containing protein</fullName>
    </submittedName>
</protein>
<dbReference type="InterPro" id="IPR011979">
    <property type="entry name" value="Antitox_Xre"/>
</dbReference>
<dbReference type="InterPro" id="IPR046847">
    <property type="entry name" value="Xre-like_HTH"/>
</dbReference>